<keyword evidence="4" id="KW-0460">Magnesium</keyword>
<keyword evidence="2" id="KW-0479">Metal-binding</keyword>
<evidence type="ECO:0000256" key="2">
    <source>
        <dbReference type="ARBA" id="ARBA00022723"/>
    </source>
</evidence>
<keyword evidence="1" id="KW-0540">Nuclease</keyword>
<evidence type="ECO:0000259" key="6">
    <source>
        <dbReference type="Pfam" id="PF26343"/>
    </source>
</evidence>
<accession>A0A839E8M8</accession>
<reference evidence="7 8" key="1">
    <citation type="submission" date="2020-07" db="EMBL/GenBank/DDBJ databases">
        <title>Sequencing the genomes of 1000 actinobacteria strains.</title>
        <authorList>
            <person name="Klenk H.-P."/>
        </authorList>
    </citation>
    <scope>NUCLEOTIDE SEQUENCE [LARGE SCALE GENOMIC DNA]</scope>
    <source>
        <strain evidence="7 8">DSM 19663</strain>
    </source>
</reference>
<dbReference type="InterPro" id="IPR002716">
    <property type="entry name" value="PIN_dom"/>
</dbReference>
<keyword evidence="3" id="KW-0378">Hydrolase</keyword>
<sequence>MAFPAFFDACALYGATLNDVVLRLADGGAFRPLWSDDVLEEVRRNVINDGYAAAEIDRRLDAMREYFPDALVEGYADLVETMSCHPKDRHVLAAAVRANADVLVTFNLKDFPPESTAAFDVEVIHPDEFLLDQIDLYPGIVLRTLRELVEDYDSPPVTIDDVLNTLTRAGVPRFAAEARRHFD</sequence>
<feature type="domain" description="PIN" evidence="5">
    <location>
        <begin position="7"/>
        <end position="108"/>
    </location>
</feature>
<feature type="domain" description="VapC50 C-terminal" evidence="6">
    <location>
        <begin position="126"/>
        <end position="180"/>
    </location>
</feature>
<proteinExistence type="predicted"/>
<evidence type="ECO:0000256" key="3">
    <source>
        <dbReference type="ARBA" id="ARBA00022801"/>
    </source>
</evidence>
<dbReference type="EMBL" id="JACGWX010000004">
    <property type="protein sequence ID" value="MBA8848130.1"/>
    <property type="molecule type" value="Genomic_DNA"/>
</dbReference>
<gene>
    <name evidence="7" type="ORF">FHX53_001729</name>
</gene>
<dbReference type="InterPro" id="IPR058652">
    <property type="entry name" value="VapC50_C"/>
</dbReference>
<dbReference type="GO" id="GO:0004518">
    <property type="term" value="F:nuclease activity"/>
    <property type="evidence" value="ECO:0007669"/>
    <property type="project" value="UniProtKB-KW"/>
</dbReference>
<dbReference type="RefSeq" id="WP_182490944.1">
    <property type="nucleotide sequence ID" value="NZ_BAAAOV010000020.1"/>
</dbReference>
<evidence type="ECO:0000313" key="8">
    <source>
        <dbReference type="Proteomes" id="UP000585905"/>
    </source>
</evidence>
<evidence type="ECO:0000256" key="4">
    <source>
        <dbReference type="ARBA" id="ARBA00022842"/>
    </source>
</evidence>
<dbReference type="Pfam" id="PF13470">
    <property type="entry name" value="PIN_3"/>
    <property type="match status" value="1"/>
</dbReference>
<dbReference type="AlphaFoldDB" id="A0A839E8M8"/>
<dbReference type="SUPFAM" id="SSF88723">
    <property type="entry name" value="PIN domain-like"/>
    <property type="match status" value="1"/>
</dbReference>
<protein>
    <submittedName>
        <fullName evidence="7">Putative nucleic acid-binding protein</fullName>
    </submittedName>
</protein>
<evidence type="ECO:0000259" key="5">
    <source>
        <dbReference type="Pfam" id="PF13470"/>
    </source>
</evidence>
<organism evidence="7 8">
    <name type="scientific">Microcella alkalica</name>
    <dbReference type="NCBI Taxonomy" id="355930"/>
    <lineage>
        <taxon>Bacteria</taxon>
        <taxon>Bacillati</taxon>
        <taxon>Actinomycetota</taxon>
        <taxon>Actinomycetes</taxon>
        <taxon>Micrococcales</taxon>
        <taxon>Microbacteriaceae</taxon>
        <taxon>Microcella</taxon>
    </lineage>
</organism>
<dbReference type="Pfam" id="PF26343">
    <property type="entry name" value="VapC50_C"/>
    <property type="match status" value="1"/>
</dbReference>
<dbReference type="Proteomes" id="UP000585905">
    <property type="component" value="Unassembled WGS sequence"/>
</dbReference>
<dbReference type="InterPro" id="IPR029060">
    <property type="entry name" value="PIN-like_dom_sf"/>
</dbReference>
<keyword evidence="8" id="KW-1185">Reference proteome</keyword>
<comment type="caution">
    <text evidence="7">The sequence shown here is derived from an EMBL/GenBank/DDBJ whole genome shotgun (WGS) entry which is preliminary data.</text>
</comment>
<evidence type="ECO:0000256" key="1">
    <source>
        <dbReference type="ARBA" id="ARBA00022722"/>
    </source>
</evidence>
<evidence type="ECO:0000313" key="7">
    <source>
        <dbReference type="EMBL" id="MBA8848130.1"/>
    </source>
</evidence>
<dbReference type="GO" id="GO:0046872">
    <property type="term" value="F:metal ion binding"/>
    <property type="evidence" value="ECO:0007669"/>
    <property type="project" value="UniProtKB-KW"/>
</dbReference>
<name>A0A839E8M8_9MICO</name>
<dbReference type="GO" id="GO:0016787">
    <property type="term" value="F:hydrolase activity"/>
    <property type="evidence" value="ECO:0007669"/>
    <property type="project" value="UniProtKB-KW"/>
</dbReference>